<feature type="region of interest" description="Disordered" evidence="6">
    <location>
        <begin position="119"/>
        <end position="138"/>
    </location>
</feature>
<feature type="compositionally biased region" description="Polar residues" evidence="6">
    <location>
        <begin position="167"/>
        <end position="189"/>
    </location>
</feature>
<proteinExistence type="predicted"/>
<protein>
    <recommendedName>
        <fullName evidence="7">BHLH domain-containing protein</fullName>
    </recommendedName>
</protein>
<keyword evidence="3" id="KW-0238">DNA-binding</keyword>
<dbReference type="PROSITE" id="PS50888">
    <property type="entry name" value="BHLH"/>
    <property type="match status" value="1"/>
</dbReference>
<dbReference type="SMART" id="SM00353">
    <property type="entry name" value="HLH"/>
    <property type="match status" value="1"/>
</dbReference>
<dbReference type="SUPFAM" id="SSF47459">
    <property type="entry name" value="HLH, helix-loop-helix DNA-binding domain"/>
    <property type="match status" value="1"/>
</dbReference>
<evidence type="ECO:0000256" key="6">
    <source>
        <dbReference type="SAM" id="MobiDB-lite"/>
    </source>
</evidence>
<feature type="compositionally biased region" description="Polar residues" evidence="6">
    <location>
        <begin position="516"/>
        <end position="528"/>
    </location>
</feature>
<keyword evidence="4" id="KW-0804">Transcription</keyword>
<comment type="caution">
    <text evidence="8">The sequence shown here is derived from an EMBL/GenBank/DDBJ whole genome shotgun (WGS) entry which is preliminary data.</text>
</comment>
<reference evidence="8 9" key="1">
    <citation type="submission" date="2019-03" db="EMBL/GenBank/DDBJ databases">
        <title>Sequencing 23 genomes of Wallemia ichthyophaga.</title>
        <authorList>
            <person name="Gostincar C."/>
        </authorList>
    </citation>
    <scope>NUCLEOTIDE SEQUENCE [LARGE SCALE GENOMIC DNA]</scope>
    <source>
        <strain evidence="8 9">EXF-5753</strain>
    </source>
</reference>
<dbReference type="Gene3D" id="4.10.280.10">
    <property type="entry name" value="Helix-loop-helix DNA-binding domain"/>
    <property type="match status" value="1"/>
</dbReference>
<feature type="region of interest" description="Disordered" evidence="6">
    <location>
        <begin position="512"/>
        <end position="559"/>
    </location>
</feature>
<dbReference type="InterPro" id="IPR036638">
    <property type="entry name" value="HLH_DNA-bd_sf"/>
</dbReference>
<dbReference type="Pfam" id="PF00010">
    <property type="entry name" value="HLH"/>
    <property type="match status" value="1"/>
</dbReference>
<sequence>MATSSEFYDLMNEFGDGKVLEGQEKQPSLSDAHFKPLEPISSYSQPHPPPPQQFQHAEHPAINYNQMATMDSYYASQYSQSTEQSDMDVSVSIRELPYNAHASHQLLLTPFLSPAITPQSVFSQPRPTPSLTDDSGSIAQADFFSPLTSPALMPTRPEYCSPHLGPQLSSSATNSPNTFTTQNNHQRTGSHAGRRGATSEAKANKVRPSPVMKPVSSKLRKSSIKQEENTGSSDNSLSPINLDLDAAAMPPPPPPPTSTSTSTSAPASASTSQQTVDATKLAPVTPASIMNMSSSSGANFGSATESTHSSGTATPSSHNYVHASPSLTPIIPGMNMTPRDFASLSLQADSNYANILTGRSTNPKLIELAQTEVQDNGSKRMSHKVAEQRRRDSLKHSFDDLRGLLPPVVDDDDTGGLSEGRLDLRLEMKDIDSAQINKGVSKVVLLKLANDYISILNHRVGRRDNIIAGLRNEVAELRGATASQEENNSFLHQIDGVEHEIQQAALQALGGEGQQRRLSASDASNQKSGLGRGKGRIRGANKAAKQYLHQATQEKSQQK</sequence>
<keyword evidence="5" id="KW-0539">Nucleus</keyword>
<name>A0A4T0FH82_9BASI</name>
<evidence type="ECO:0000313" key="8">
    <source>
        <dbReference type="EMBL" id="TIA86106.1"/>
    </source>
</evidence>
<dbReference type="GO" id="GO:0005634">
    <property type="term" value="C:nucleus"/>
    <property type="evidence" value="ECO:0007669"/>
    <property type="project" value="UniProtKB-SubCell"/>
</dbReference>
<accession>A0A4T0FH82</accession>
<dbReference type="PANTHER" id="PTHR15741">
    <property type="entry name" value="BASIC HELIX-LOOP-HELIX ZIP TRANSCRIPTION FACTOR"/>
    <property type="match status" value="1"/>
</dbReference>
<keyword evidence="9" id="KW-1185">Reference proteome</keyword>
<feature type="region of interest" description="Disordered" evidence="6">
    <location>
        <begin position="18"/>
        <end position="62"/>
    </location>
</feature>
<evidence type="ECO:0000256" key="1">
    <source>
        <dbReference type="ARBA" id="ARBA00004123"/>
    </source>
</evidence>
<dbReference type="OrthoDB" id="5344169at2759"/>
<feature type="region of interest" description="Disordered" evidence="6">
    <location>
        <begin position="296"/>
        <end position="318"/>
    </location>
</feature>
<feature type="compositionally biased region" description="Polar residues" evidence="6">
    <location>
        <begin position="229"/>
        <end position="239"/>
    </location>
</feature>
<feature type="compositionally biased region" description="Polar residues" evidence="6">
    <location>
        <begin position="549"/>
        <end position="559"/>
    </location>
</feature>
<gene>
    <name evidence="8" type="ORF">E3P99_03793</name>
</gene>
<dbReference type="PANTHER" id="PTHR15741:SF27">
    <property type="entry name" value="TRANSCRIPTION FACTOR AP-4"/>
    <property type="match status" value="1"/>
</dbReference>
<comment type="subcellular location">
    <subcellularLocation>
        <location evidence="1">Nucleus</location>
    </subcellularLocation>
</comment>
<evidence type="ECO:0000313" key="9">
    <source>
        <dbReference type="Proteomes" id="UP000310189"/>
    </source>
</evidence>
<evidence type="ECO:0000259" key="7">
    <source>
        <dbReference type="PROSITE" id="PS50888"/>
    </source>
</evidence>
<evidence type="ECO:0000256" key="2">
    <source>
        <dbReference type="ARBA" id="ARBA00023015"/>
    </source>
</evidence>
<evidence type="ECO:0000256" key="3">
    <source>
        <dbReference type="ARBA" id="ARBA00023125"/>
    </source>
</evidence>
<dbReference type="GO" id="GO:0046983">
    <property type="term" value="F:protein dimerization activity"/>
    <property type="evidence" value="ECO:0007669"/>
    <property type="project" value="InterPro"/>
</dbReference>
<evidence type="ECO:0000256" key="5">
    <source>
        <dbReference type="ARBA" id="ARBA00023242"/>
    </source>
</evidence>
<dbReference type="GO" id="GO:0000978">
    <property type="term" value="F:RNA polymerase II cis-regulatory region sequence-specific DNA binding"/>
    <property type="evidence" value="ECO:0007669"/>
    <property type="project" value="TreeGrafter"/>
</dbReference>
<dbReference type="Proteomes" id="UP000310189">
    <property type="component" value="Unassembled WGS sequence"/>
</dbReference>
<organism evidence="8 9">
    <name type="scientific">Wallemia hederae</name>
    <dbReference type="NCBI Taxonomy" id="1540922"/>
    <lineage>
        <taxon>Eukaryota</taxon>
        <taxon>Fungi</taxon>
        <taxon>Dikarya</taxon>
        <taxon>Basidiomycota</taxon>
        <taxon>Wallemiomycotina</taxon>
        <taxon>Wallemiomycetes</taxon>
        <taxon>Wallemiales</taxon>
        <taxon>Wallemiaceae</taxon>
        <taxon>Wallemia</taxon>
    </lineage>
</organism>
<evidence type="ECO:0000256" key="4">
    <source>
        <dbReference type="ARBA" id="ARBA00023163"/>
    </source>
</evidence>
<dbReference type="EMBL" id="SPNW01000089">
    <property type="protein sequence ID" value="TIA86106.1"/>
    <property type="molecule type" value="Genomic_DNA"/>
</dbReference>
<dbReference type="InterPro" id="IPR052207">
    <property type="entry name" value="Max-like/E-box_TFs"/>
</dbReference>
<feature type="domain" description="BHLH" evidence="7">
    <location>
        <begin position="378"/>
        <end position="456"/>
    </location>
</feature>
<dbReference type="AlphaFoldDB" id="A0A4T0FH82"/>
<feature type="region of interest" description="Disordered" evidence="6">
    <location>
        <begin position="148"/>
        <end position="279"/>
    </location>
</feature>
<keyword evidence="2" id="KW-0805">Transcription regulation</keyword>
<feature type="compositionally biased region" description="Low complexity" evidence="6">
    <location>
        <begin position="258"/>
        <end position="272"/>
    </location>
</feature>
<dbReference type="GO" id="GO:0000981">
    <property type="term" value="F:DNA-binding transcription factor activity, RNA polymerase II-specific"/>
    <property type="evidence" value="ECO:0007669"/>
    <property type="project" value="TreeGrafter"/>
</dbReference>
<dbReference type="InterPro" id="IPR011598">
    <property type="entry name" value="bHLH_dom"/>
</dbReference>